<dbReference type="InterPro" id="IPR000192">
    <property type="entry name" value="Aminotrans_V_dom"/>
</dbReference>
<accession>A0A4R9LV24</accession>
<proteinExistence type="predicted"/>
<dbReference type="SUPFAM" id="SSF53383">
    <property type="entry name" value="PLP-dependent transferases"/>
    <property type="match status" value="1"/>
</dbReference>
<feature type="domain" description="Aminotransferase class V" evidence="2">
    <location>
        <begin position="76"/>
        <end position="343"/>
    </location>
</feature>
<sequence>MTSSEPKLPTFPVPQDWEEVSKLYPIQNDSIWLNFCGISPVSSFAASVMADYFDEYSRFGIFAPRYSEPKIRVILQEQLAGLLNCSPKSIGLIHNTSEGINLYSHSIRLSPGTRILVLENEYPSNVYPWEHWKEKGVGISFVPTGNTPDEFLENLEKEIKTGDVSLLSLSPVHWCTGMPLDLVAISKICEKAGVRLILDGSQAFGHIPIDLGQIKIEFAAFAAWKWLLGPLGVAAIYISPEASKDFRLIFKGAGSVKNDSQYLPYRDELKPAADQFEHSTANFNDWIYFYASLQMLSAIGFAKVQSRVYEISDLISVRLRNLGFILDSDSFPEAKSGIIGVKGHKSKEFTPDAINVFFRSKKIYTAVRMGRLRIAPHIPVTEMHVDILEKTFKEYLNK</sequence>
<keyword evidence="1" id="KW-0663">Pyridoxal phosphate</keyword>
<dbReference type="InterPro" id="IPR015424">
    <property type="entry name" value="PyrdxlP-dep_Trfase"/>
</dbReference>
<reference evidence="3" key="1">
    <citation type="journal article" date="2019" name="PLoS Negl. Trop. Dis.">
        <title>Revisiting the worldwide diversity of Leptospira species in the environment.</title>
        <authorList>
            <person name="Vincent A.T."/>
            <person name="Schiettekatte O."/>
            <person name="Bourhy P."/>
            <person name="Veyrier F.J."/>
            <person name="Picardeau M."/>
        </authorList>
    </citation>
    <scope>NUCLEOTIDE SEQUENCE [LARGE SCALE GENOMIC DNA]</scope>
    <source>
        <strain evidence="3">201400974</strain>
    </source>
</reference>
<dbReference type="InterPro" id="IPR015421">
    <property type="entry name" value="PyrdxlP-dep_Trfase_major"/>
</dbReference>
<dbReference type="Gene3D" id="3.40.640.10">
    <property type="entry name" value="Type I PLP-dependent aspartate aminotransferase-like (Major domain)"/>
    <property type="match status" value="1"/>
</dbReference>
<dbReference type="OrthoDB" id="9804366at2"/>
<organism evidence="3 4">
    <name type="scientific">Leptospira ilyithenensis</name>
    <dbReference type="NCBI Taxonomy" id="2484901"/>
    <lineage>
        <taxon>Bacteria</taxon>
        <taxon>Pseudomonadati</taxon>
        <taxon>Spirochaetota</taxon>
        <taxon>Spirochaetia</taxon>
        <taxon>Leptospirales</taxon>
        <taxon>Leptospiraceae</taxon>
        <taxon>Leptospira</taxon>
    </lineage>
</organism>
<keyword evidence="3" id="KW-0032">Aminotransferase</keyword>
<protein>
    <submittedName>
        <fullName evidence="3">Aminotransferase class V-fold PLP-dependent enzyme</fullName>
    </submittedName>
</protein>
<evidence type="ECO:0000259" key="2">
    <source>
        <dbReference type="Pfam" id="PF00266"/>
    </source>
</evidence>
<gene>
    <name evidence="3" type="ORF">EHS11_01300</name>
</gene>
<dbReference type="Pfam" id="PF00266">
    <property type="entry name" value="Aminotran_5"/>
    <property type="match status" value="1"/>
</dbReference>
<evidence type="ECO:0000313" key="3">
    <source>
        <dbReference type="EMBL" id="TGN14654.1"/>
    </source>
</evidence>
<dbReference type="PANTHER" id="PTHR43586:SF15">
    <property type="entry name" value="BLR3095 PROTEIN"/>
    <property type="match status" value="1"/>
</dbReference>
<evidence type="ECO:0000256" key="1">
    <source>
        <dbReference type="ARBA" id="ARBA00022898"/>
    </source>
</evidence>
<keyword evidence="4" id="KW-1185">Reference proteome</keyword>
<dbReference type="RefSeq" id="WP_135762603.1">
    <property type="nucleotide sequence ID" value="NZ_RQHV01000002.1"/>
</dbReference>
<dbReference type="Proteomes" id="UP000298264">
    <property type="component" value="Unassembled WGS sequence"/>
</dbReference>
<dbReference type="Gene3D" id="3.90.1150.10">
    <property type="entry name" value="Aspartate Aminotransferase, domain 1"/>
    <property type="match status" value="1"/>
</dbReference>
<dbReference type="AlphaFoldDB" id="A0A4R9LV24"/>
<keyword evidence="3" id="KW-0808">Transferase</keyword>
<dbReference type="InterPro" id="IPR015422">
    <property type="entry name" value="PyrdxlP-dep_Trfase_small"/>
</dbReference>
<name>A0A4R9LV24_9LEPT</name>
<dbReference type="EMBL" id="RQHV01000002">
    <property type="protein sequence ID" value="TGN14654.1"/>
    <property type="molecule type" value="Genomic_DNA"/>
</dbReference>
<dbReference type="GO" id="GO:0008483">
    <property type="term" value="F:transaminase activity"/>
    <property type="evidence" value="ECO:0007669"/>
    <property type="project" value="UniProtKB-KW"/>
</dbReference>
<dbReference type="PANTHER" id="PTHR43586">
    <property type="entry name" value="CYSTEINE DESULFURASE"/>
    <property type="match status" value="1"/>
</dbReference>
<comment type="caution">
    <text evidence="3">The sequence shown here is derived from an EMBL/GenBank/DDBJ whole genome shotgun (WGS) entry which is preliminary data.</text>
</comment>
<evidence type="ECO:0000313" key="4">
    <source>
        <dbReference type="Proteomes" id="UP000298264"/>
    </source>
</evidence>